<evidence type="ECO:0000313" key="1">
    <source>
        <dbReference type="EMBL" id="CAH3026492.1"/>
    </source>
</evidence>
<proteinExistence type="predicted"/>
<name>A0ABN8MCY4_9CNID</name>
<protein>
    <submittedName>
        <fullName evidence="1">Uncharacterized protein</fullName>
    </submittedName>
</protein>
<accession>A0ABN8MCY4</accession>
<keyword evidence="2" id="KW-1185">Reference proteome</keyword>
<sequence>MFSHNIGLQNKTYFYREIGLCNLHGDSHALFSYNLPSPVHLTKTDIALMKQKTVNEHGMHYEISNDQLHPFEHLEADVTAWLQSVLTKDKPAMGVCDDGPLKSLLKSLDIPFVDISGFDPKQQCIGTTVLPSGQGLPLRRDHYYGNNDIGFEDCARVRACQMSWWLRRQICYSPSLEQTMLTIFIGAPKGTNAVVQALCAKHNHQCVSKISPCSIWAKKITPLHPTELEKASKDVHAVALQTCKVLSSPILINNVKTHWHIVHDAWLVLVLGYREHMVKTTDPRVQRGLCKWTVQLVKFMNKPLYFYDLIYEEWLWWSYIDREFVQVGGMHEFDVASPSLQNNVAIVGTSDMTLKRK</sequence>
<evidence type="ECO:0000313" key="2">
    <source>
        <dbReference type="Proteomes" id="UP001159427"/>
    </source>
</evidence>
<dbReference type="EMBL" id="CALNXI010000407">
    <property type="protein sequence ID" value="CAH3026492.1"/>
    <property type="molecule type" value="Genomic_DNA"/>
</dbReference>
<comment type="caution">
    <text evidence="1">The sequence shown here is derived from an EMBL/GenBank/DDBJ whole genome shotgun (WGS) entry which is preliminary data.</text>
</comment>
<reference evidence="1 2" key="1">
    <citation type="submission" date="2022-05" db="EMBL/GenBank/DDBJ databases">
        <authorList>
            <consortium name="Genoscope - CEA"/>
            <person name="William W."/>
        </authorList>
    </citation>
    <scope>NUCLEOTIDE SEQUENCE [LARGE SCALE GENOMIC DNA]</scope>
</reference>
<gene>
    <name evidence="1" type="ORF">PEVE_00029211</name>
</gene>
<dbReference type="Proteomes" id="UP001159427">
    <property type="component" value="Unassembled WGS sequence"/>
</dbReference>
<organism evidence="1 2">
    <name type="scientific">Porites evermanni</name>
    <dbReference type="NCBI Taxonomy" id="104178"/>
    <lineage>
        <taxon>Eukaryota</taxon>
        <taxon>Metazoa</taxon>
        <taxon>Cnidaria</taxon>
        <taxon>Anthozoa</taxon>
        <taxon>Hexacorallia</taxon>
        <taxon>Scleractinia</taxon>
        <taxon>Fungiina</taxon>
        <taxon>Poritidae</taxon>
        <taxon>Porites</taxon>
    </lineage>
</organism>